<dbReference type="InterPro" id="IPR013783">
    <property type="entry name" value="Ig-like_fold"/>
</dbReference>
<dbReference type="Proteomes" id="UP000198790">
    <property type="component" value="Unassembled WGS sequence"/>
</dbReference>
<dbReference type="AlphaFoldDB" id="A0A1I1BLC6"/>
<dbReference type="EMBL" id="FOKK01000015">
    <property type="protein sequence ID" value="SFB51081.1"/>
    <property type="molecule type" value="Genomic_DNA"/>
</dbReference>
<proteinExistence type="predicted"/>
<dbReference type="Gene3D" id="2.60.40.10">
    <property type="entry name" value="Immunoglobulins"/>
    <property type="match status" value="1"/>
</dbReference>
<keyword evidence="3" id="KW-1185">Reference proteome</keyword>
<organism evidence="2 3">
    <name type="scientific">Algoriphagus aquimarinus</name>
    <dbReference type="NCBI Taxonomy" id="237018"/>
    <lineage>
        <taxon>Bacteria</taxon>
        <taxon>Pseudomonadati</taxon>
        <taxon>Bacteroidota</taxon>
        <taxon>Cytophagia</taxon>
        <taxon>Cytophagales</taxon>
        <taxon>Cyclobacteriaceae</taxon>
        <taxon>Algoriphagus</taxon>
    </lineage>
</organism>
<name>A0A1I1BLC6_9BACT</name>
<evidence type="ECO:0000313" key="2">
    <source>
        <dbReference type="EMBL" id="SFB51081.1"/>
    </source>
</evidence>
<reference evidence="2 3" key="1">
    <citation type="submission" date="2016-10" db="EMBL/GenBank/DDBJ databases">
        <authorList>
            <person name="de Groot N.N."/>
        </authorList>
    </citation>
    <scope>NUCLEOTIDE SEQUENCE [LARGE SCALE GENOMIC DNA]</scope>
    <source>
        <strain evidence="2 3">DSM 23399</strain>
    </source>
</reference>
<evidence type="ECO:0000256" key="1">
    <source>
        <dbReference type="SAM" id="Phobius"/>
    </source>
</evidence>
<gene>
    <name evidence="2" type="ORF">SAMN04489723_1151</name>
</gene>
<keyword evidence="1" id="KW-0812">Transmembrane</keyword>
<evidence type="ECO:0008006" key="4">
    <source>
        <dbReference type="Google" id="ProtNLM"/>
    </source>
</evidence>
<accession>A0A1I1BLC6</accession>
<dbReference type="RefSeq" id="WP_139229124.1">
    <property type="nucleotide sequence ID" value="NZ_FOKK01000015.1"/>
</dbReference>
<keyword evidence="1" id="KW-0472">Membrane</keyword>
<dbReference type="STRING" id="237018.SAMN04489723_1151"/>
<protein>
    <recommendedName>
        <fullName evidence="4">PKD domain-containing protein</fullName>
    </recommendedName>
</protein>
<feature type="transmembrane region" description="Helical" evidence="1">
    <location>
        <begin position="28"/>
        <end position="45"/>
    </location>
</feature>
<evidence type="ECO:0000313" key="3">
    <source>
        <dbReference type="Proteomes" id="UP000198790"/>
    </source>
</evidence>
<dbReference type="OrthoDB" id="1488789at2"/>
<feature type="non-terminal residue" evidence="2">
    <location>
        <position position="983"/>
    </location>
</feature>
<keyword evidence="1" id="KW-1133">Transmembrane helix</keyword>
<sequence length="983" mass="100845">MDRISNCQLGSRPQSSGFFERGVFQKSSLWFLTLFFFFAVGSVLPNKAFSQTTIITPATPFVLNNPGCNQENLKVIEIEFRDSNGNVFDPNALDGTAIGTVIVGGIWAKWQVSGNGYNPHIQYDIYVNDVKGPSQANCVVLEDASGNTRNVVNNEVFKIGNFSWEYGDKLEVKNLYINWNTGSAQANNKSCPTSAGNAQCSYPGVVFLVRTPLVANFDFETNCNDFTVDFENLTTGGNPADYVYSWSFTGGNPATSAASDPQNVDFGSANSYNVTLQVTSGGIVKSLQKTVTLYGISPVAPVLTVPTPLCDASSVTITFTAAAGVEYSLDSDFSTSITGGSFTANVSSSGTVYARTVGTTCTSNSTYTVGPARVTPVAPVLTVPAPTCDAASVTITFTAATGVEYSLNSGFTTTITNGSFAANVNSSGTVYARTIGTTTCVSNSNYTVDPAPLTPAAPVLEVPDPLCDATTVAITFTAVDGVEYSLNSDFSTTITDGSFTADVNSSGTVYAKTTGTSCMISSGFEVAPAPVTPAAPVLDVPAPACDAASVTITFTAVVGVEYSLNSDFSTTITDGSFTAATNSSGTVYARTTGTTCMISSGYEVASAPVTPAAPVLEVPDPLCDATTVAITFTAVDGVEYSLNSDFSTTITDGSFTADVNSSGTVYAKTTGTSCVISSGFEVAPAPVTPAAPVLDVPAPACDAASVTITFTAVVGVEYSLNSDFSTTITDGSFTANVNSSGTVYARTTGTTCTISSGYEVAPAPVTPAAPVLDVPAPACDATTVTITFTAVDGVAYSLNSDFSTTIIDGSFTADVNSSGTVYARTTGTTCVISSGYEVAPAPVTPAAPVLDVPAPACDAASVTITFTAVDGVEYSLNSDFSTSITDGSFTADVNSNGTVYARTIGTTCVISSGYEVAPAPVSPAAPVLDVPAPACDATTVTITFTALDGVEYSLNSDFSTSITDGSFTADVNSSGTVYARTTG</sequence>